<name>A0ABV2H397_9HYPH</name>
<evidence type="ECO:0008006" key="3">
    <source>
        <dbReference type="Google" id="ProtNLM"/>
    </source>
</evidence>
<evidence type="ECO:0000313" key="2">
    <source>
        <dbReference type="Proteomes" id="UP001549031"/>
    </source>
</evidence>
<gene>
    <name evidence="1" type="ORF">ABID21_001075</name>
</gene>
<comment type="caution">
    <text evidence="1">The sequence shown here is derived from an EMBL/GenBank/DDBJ whole genome shotgun (WGS) entry which is preliminary data.</text>
</comment>
<dbReference type="EMBL" id="JBEPLJ010000003">
    <property type="protein sequence ID" value="MET3584974.1"/>
    <property type="molecule type" value="Genomic_DNA"/>
</dbReference>
<organism evidence="1 2">
    <name type="scientific">Pseudorhizobium tarimense</name>
    <dbReference type="NCBI Taxonomy" id="1079109"/>
    <lineage>
        <taxon>Bacteria</taxon>
        <taxon>Pseudomonadati</taxon>
        <taxon>Pseudomonadota</taxon>
        <taxon>Alphaproteobacteria</taxon>
        <taxon>Hyphomicrobiales</taxon>
        <taxon>Rhizobiaceae</taxon>
        <taxon>Rhizobium/Agrobacterium group</taxon>
        <taxon>Pseudorhizobium</taxon>
    </lineage>
</organism>
<sequence length="48" mass="5405">MFKLGSDDAVDVEAGGYMLRGFIEGMRRHIAFERQHLLKSLSAVSLDH</sequence>
<evidence type="ECO:0000313" key="1">
    <source>
        <dbReference type="EMBL" id="MET3584974.1"/>
    </source>
</evidence>
<dbReference type="Proteomes" id="UP001549031">
    <property type="component" value="Unassembled WGS sequence"/>
</dbReference>
<accession>A0ABV2H397</accession>
<dbReference type="RefSeq" id="WP_247242782.1">
    <property type="nucleotide sequence ID" value="NZ_JALJRA010000003.1"/>
</dbReference>
<protein>
    <recommendedName>
        <fullName evidence="3">Hemerythrin HHE cation binding domain-containing protein</fullName>
    </recommendedName>
</protein>
<proteinExistence type="predicted"/>
<reference evidence="1 2" key="1">
    <citation type="submission" date="2024-06" db="EMBL/GenBank/DDBJ databases">
        <title>Genomic Encyclopedia of Type Strains, Phase IV (KMG-IV): sequencing the most valuable type-strain genomes for metagenomic binning, comparative biology and taxonomic classification.</title>
        <authorList>
            <person name="Goeker M."/>
        </authorList>
    </citation>
    <scope>NUCLEOTIDE SEQUENCE [LARGE SCALE GENOMIC DNA]</scope>
    <source>
        <strain evidence="1 2">DSM 105042</strain>
    </source>
</reference>
<keyword evidence="2" id="KW-1185">Reference proteome</keyword>